<feature type="transmembrane region" description="Helical" evidence="13">
    <location>
        <begin position="886"/>
        <end position="911"/>
    </location>
</feature>
<feature type="modified residue" description="4-aspartylphosphate" evidence="12">
    <location>
        <position position="1243"/>
    </location>
</feature>
<dbReference type="InterPro" id="IPR013783">
    <property type="entry name" value="Ig-like_fold"/>
</dbReference>
<dbReference type="Gene3D" id="3.40.50.2300">
    <property type="match status" value="1"/>
</dbReference>
<dbReference type="PROSITE" id="PS01124">
    <property type="entry name" value="HTH_ARAC_FAMILY_2"/>
    <property type="match status" value="1"/>
</dbReference>
<gene>
    <name evidence="17" type="ORF">HMPREF1057_03086</name>
</gene>
<dbReference type="GO" id="GO:0043565">
    <property type="term" value="F:sequence-specific DNA binding"/>
    <property type="evidence" value="ECO:0007669"/>
    <property type="project" value="InterPro"/>
</dbReference>
<dbReference type="Pfam" id="PF12833">
    <property type="entry name" value="HTH_18"/>
    <property type="match status" value="1"/>
</dbReference>
<dbReference type="SUPFAM" id="SSF46689">
    <property type="entry name" value="Homeodomain-like"/>
    <property type="match status" value="1"/>
</dbReference>
<dbReference type="GO" id="GO:0005524">
    <property type="term" value="F:ATP binding"/>
    <property type="evidence" value="ECO:0007669"/>
    <property type="project" value="UniProtKB-KW"/>
</dbReference>
<dbReference type="PROSITE" id="PS50109">
    <property type="entry name" value="HIS_KIN"/>
    <property type="match status" value="1"/>
</dbReference>
<dbReference type="Pfam" id="PF02518">
    <property type="entry name" value="HATPase_c"/>
    <property type="match status" value="1"/>
</dbReference>
<dbReference type="InterPro" id="IPR011123">
    <property type="entry name" value="Y_Y_Y"/>
</dbReference>
<dbReference type="Pfam" id="PF00512">
    <property type="entry name" value="HisKA"/>
    <property type="match status" value="1"/>
</dbReference>
<dbReference type="SMART" id="SM00342">
    <property type="entry name" value="HTH_ARAC"/>
    <property type="match status" value="1"/>
</dbReference>
<keyword evidence="6" id="KW-0418">Kinase</keyword>
<dbReference type="InterPro" id="IPR011110">
    <property type="entry name" value="Reg_prop"/>
</dbReference>
<evidence type="ECO:0000256" key="9">
    <source>
        <dbReference type="ARBA" id="ARBA00023015"/>
    </source>
</evidence>
<dbReference type="CDD" id="cd00082">
    <property type="entry name" value="HisKA"/>
    <property type="match status" value="1"/>
</dbReference>
<accession>K5CJR1</accession>
<evidence type="ECO:0000256" key="5">
    <source>
        <dbReference type="ARBA" id="ARBA00022741"/>
    </source>
</evidence>
<keyword evidence="7" id="KW-0067">ATP-binding</keyword>
<dbReference type="Gene3D" id="2.130.10.10">
    <property type="entry name" value="YVTN repeat-like/Quinoprotein amine dehydrogenase"/>
    <property type="match status" value="5"/>
</dbReference>
<dbReference type="EMBL" id="AGXW01000012">
    <property type="protein sequence ID" value="EKJ89545.1"/>
    <property type="molecule type" value="Genomic_DNA"/>
</dbReference>
<dbReference type="InterPro" id="IPR015943">
    <property type="entry name" value="WD40/YVTN_repeat-like_dom_sf"/>
</dbReference>
<dbReference type="PANTHER" id="PTHR43547">
    <property type="entry name" value="TWO-COMPONENT HISTIDINE KINASE"/>
    <property type="match status" value="1"/>
</dbReference>
<dbReference type="SUPFAM" id="SSF52172">
    <property type="entry name" value="CheY-like"/>
    <property type="match status" value="1"/>
</dbReference>
<keyword evidence="5" id="KW-0547">Nucleotide-binding</keyword>
<dbReference type="PRINTS" id="PR00032">
    <property type="entry name" value="HTHARAC"/>
</dbReference>
<dbReference type="GO" id="GO:0000155">
    <property type="term" value="F:phosphorelay sensor kinase activity"/>
    <property type="evidence" value="ECO:0007669"/>
    <property type="project" value="InterPro"/>
</dbReference>
<dbReference type="InterPro" id="IPR003661">
    <property type="entry name" value="HisK_dim/P_dom"/>
</dbReference>
<dbReference type="Gene3D" id="1.10.10.60">
    <property type="entry name" value="Homeodomain-like"/>
    <property type="match status" value="2"/>
</dbReference>
<dbReference type="SUPFAM" id="SSF63829">
    <property type="entry name" value="Calcium-dependent phosphotriesterase"/>
    <property type="match status" value="3"/>
</dbReference>
<dbReference type="Proteomes" id="UP000007995">
    <property type="component" value="Unassembled WGS sequence"/>
</dbReference>
<dbReference type="InterPro" id="IPR036890">
    <property type="entry name" value="HATPase_C_sf"/>
</dbReference>
<evidence type="ECO:0000256" key="1">
    <source>
        <dbReference type="ARBA" id="ARBA00000085"/>
    </source>
</evidence>
<keyword evidence="9" id="KW-0805">Transcription regulation</keyword>
<dbReference type="InterPro" id="IPR020449">
    <property type="entry name" value="Tscrpt_reg_AraC-type_HTH"/>
</dbReference>
<evidence type="ECO:0000256" key="8">
    <source>
        <dbReference type="ARBA" id="ARBA00023012"/>
    </source>
</evidence>
<feature type="domain" description="Histidine kinase" evidence="15">
    <location>
        <begin position="933"/>
        <end position="1150"/>
    </location>
</feature>
<evidence type="ECO:0000259" key="15">
    <source>
        <dbReference type="PROSITE" id="PS50109"/>
    </source>
</evidence>
<feature type="domain" description="Response regulatory" evidence="16">
    <location>
        <begin position="1195"/>
        <end position="1310"/>
    </location>
</feature>
<keyword evidence="3 12" id="KW-0597">Phosphoprotein</keyword>
<evidence type="ECO:0000313" key="18">
    <source>
        <dbReference type="Proteomes" id="UP000007995"/>
    </source>
</evidence>
<evidence type="ECO:0000256" key="4">
    <source>
        <dbReference type="ARBA" id="ARBA00022679"/>
    </source>
</evidence>
<sequence>MIGMCIYAYMQAQPFYVFSNYTADDGLSETGINDILQDKRGFLWLATMDGLIRFDGCTFYNYKDKLNLSNSVVNRIIRIEEDSLGYLWMLGYNNKIIRFDPRTEKCMPVLEEGYRVQNFYILSDGCSWFSTNKGLIIIKGKPDDTDLEVRNISEKLQLPYNTGLIKKVQSDGEGNNWILTTQGIYMYSFAQDTIINPFREKYSCSSMIDCRDYLYFAVEKGRVLKYNKEDSNYELLQLNTRSQVTALCAIQDNELFCGTREDGFFIISSGGKEKKHYTESGLLPDNWIKNVYKDSDQNLWIHQKTVGVTFYDTKEDKIYRFNIRDKSGKVLTDGRQKQMVVEDSQGNIFVHPVGGGLGYFDKESRKLVPFYNRQLMDGWGESDMIMTVYADRQGNIWLSSNVNGLEKITASKKVFSFYVPENLRGEQIDSRAAFIDRNNRLWVGFRHKGIGLYEADTHQFIGYLQKDGTVSKERSQLLPKAYVITQDHEGIIWIGTKAHGVMRLCEKKRKGYFELESYVYNANDVYSLSNNDVFHIYEDNAKRLWFLTLNGGINYLEQGAGGTVRFINYRNQLTTYPIDACFKTRSIISDKKGHLWLATGNGVLVFNEKFVHPSEVNFMHLRHIPADKNSLNNNDIQSICLTSRNEIYLTSFGGGLSKLMSYENGKARFKDYTQKDGLLSNILYGIQEDREGNLWIPMMDGLCKFNPSTEEIENYSEHDFPANVKFNEGIGYYYASRNLLIFNTLQGPLCFNPTEIHKSSFCPAIVFTVLKVNDSVVCPQDDTGILACNIDDTPLVELSHLQNSFAVQFAALDMNGNHRLRYKYRLKGFEESWNSPGAGSVHLANYTNLPKGDYVLEVLSTNSDGVWVNNLRQLPVRILPSFWETPWAFCLYFLILLGIIALIVYILFTFYRLKHKVKVERELAELKLHFFTTVSHELRTPLTLIAGPVKNILDSRELPEEVRTQLRMVDRNANRMTNLINQILDFRKLQHHKMKLRVQHIELIPFIRSMMECFQALAEAHQINFVLENEISDSVLWADSEQLERILFNLLSNAFKYTPVGKTVRVKVEERESEVLIEIINEGSVIPESKQRVLFERFETLSIGNIWNQASTGIGLSLVKELMNLHKGSVSVRSNAEEGTVFILCFKKGKAHFDIDTEFILADGRMPRTYNWDEGELELDEAVESVGSGTENLPAMLIVEDNKELRDFLKIAFQKEFNIVEAIDGEEGLIKARDYMPDMIISDIMMPQKDGIELLRDLRSDVTVSHIPVILLTAKSTVENRIEGIELGADDYLSKPFSINYLKVRIMNILEQRKRLQEYYCSAPSDLRETMLAEAQQTLVDTITNNDQLFMKRLLDGIYKYLDKGDLKIEELSQEIGMNRAVFFNKVKNLTGLAPVEFLKEVRLKQAAKLMVSTDLNVSQIAFQVGFNDAHYFSKCFKRQFGVTPSAYQRREKGDKRE</sequence>
<protein>
    <recommendedName>
        <fullName evidence="2">histidine kinase</fullName>
        <ecNumber evidence="2">2.7.13.3</ecNumber>
    </recommendedName>
</protein>
<dbReference type="CDD" id="cd17574">
    <property type="entry name" value="REC_OmpR"/>
    <property type="match status" value="1"/>
</dbReference>
<dbReference type="SMART" id="SM00387">
    <property type="entry name" value="HATPase_c"/>
    <property type="match status" value="1"/>
</dbReference>
<dbReference type="InterPro" id="IPR005467">
    <property type="entry name" value="His_kinase_dom"/>
</dbReference>
<dbReference type="InterPro" id="IPR011006">
    <property type="entry name" value="CheY-like_superfamily"/>
</dbReference>
<dbReference type="InterPro" id="IPR001789">
    <property type="entry name" value="Sig_transdc_resp-reg_receiver"/>
</dbReference>
<dbReference type="GO" id="GO:0003700">
    <property type="term" value="F:DNA-binding transcription factor activity"/>
    <property type="evidence" value="ECO:0007669"/>
    <property type="project" value="InterPro"/>
</dbReference>
<dbReference type="InterPro" id="IPR018062">
    <property type="entry name" value="HTH_AraC-typ_CS"/>
</dbReference>
<evidence type="ECO:0000256" key="6">
    <source>
        <dbReference type="ARBA" id="ARBA00022777"/>
    </source>
</evidence>
<comment type="catalytic activity">
    <reaction evidence="1">
        <text>ATP + protein L-histidine = ADP + protein N-phospho-L-histidine.</text>
        <dbReference type="EC" id="2.7.13.3"/>
    </reaction>
</comment>
<evidence type="ECO:0000313" key="17">
    <source>
        <dbReference type="EMBL" id="EKJ89545.1"/>
    </source>
</evidence>
<evidence type="ECO:0000256" key="11">
    <source>
        <dbReference type="ARBA" id="ARBA00023163"/>
    </source>
</evidence>
<dbReference type="PANTHER" id="PTHR43547:SF2">
    <property type="entry name" value="HYBRID SIGNAL TRANSDUCTION HISTIDINE KINASE C"/>
    <property type="match status" value="1"/>
</dbReference>
<dbReference type="SMART" id="SM00388">
    <property type="entry name" value="HisKA"/>
    <property type="match status" value="1"/>
</dbReference>
<dbReference type="Pfam" id="PF07495">
    <property type="entry name" value="Y_Y_Y"/>
    <property type="match status" value="1"/>
</dbReference>
<evidence type="ECO:0000256" key="13">
    <source>
        <dbReference type="SAM" id="Phobius"/>
    </source>
</evidence>
<dbReference type="InterPro" id="IPR018060">
    <property type="entry name" value="HTH_AraC"/>
</dbReference>
<evidence type="ECO:0000256" key="7">
    <source>
        <dbReference type="ARBA" id="ARBA00022840"/>
    </source>
</evidence>
<keyword evidence="10" id="KW-0238">DNA-binding</keyword>
<dbReference type="InterPro" id="IPR036097">
    <property type="entry name" value="HisK_dim/P_sf"/>
</dbReference>
<keyword evidence="13" id="KW-1133">Transmembrane helix</keyword>
<dbReference type="SUPFAM" id="SSF47384">
    <property type="entry name" value="Homodimeric domain of signal transducing histidine kinase"/>
    <property type="match status" value="1"/>
</dbReference>
<dbReference type="Gene3D" id="1.10.287.130">
    <property type="match status" value="1"/>
</dbReference>
<proteinExistence type="predicted"/>
<name>K5CJR1_9BACE</name>
<evidence type="ECO:0000256" key="3">
    <source>
        <dbReference type="ARBA" id="ARBA00022553"/>
    </source>
</evidence>
<dbReference type="InterPro" id="IPR003594">
    <property type="entry name" value="HATPase_dom"/>
</dbReference>
<dbReference type="Gene3D" id="2.60.40.10">
    <property type="entry name" value="Immunoglobulins"/>
    <property type="match status" value="1"/>
</dbReference>
<dbReference type="SUPFAM" id="SSF55874">
    <property type="entry name" value="ATPase domain of HSP90 chaperone/DNA topoisomerase II/histidine kinase"/>
    <property type="match status" value="1"/>
</dbReference>
<evidence type="ECO:0000259" key="14">
    <source>
        <dbReference type="PROSITE" id="PS01124"/>
    </source>
</evidence>
<dbReference type="PROSITE" id="PS00041">
    <property type="entry name" value="HTH_ARAC_FAMILY_1"/>
    <property type="match status" value="1"/>
</dbReference>
<dbReference type="SMART" id="SM00448">
    <property type="entry name" value="REC"/>
    <property type="match status" value="1"/>
</dbReference>
<dbReference type="Gene3D" id="3.30.565.10">
    <property type="entry name" value="Histidine kinase-like ATPase, C-terminal domain"/>
    <property type="match status" value="1"/>
</dbReference>
<keyword evidence="8" id="KW-0902">Two-component regulatory system</keyword>
<keyword evidence="11" id="KW-0804">Transcription</keyword>
<dbReference type="HOGENOM" id="CLU_000445_28_1_10"/>
<dbReference type="FunFam" id="3.30.565.10:FF:000037">
    <property type="entry name" value="Hybrid sensor histidine kinase/response regulator"/>
    <property type="match status" value="1"/>
</dbReference>
<evidence type="ECO:0000256" key="2">
    <source>
        <dbReference type="ARBA" id="ARBA00012438"/>
    </source>
</evidence>
<keyword evidence="4" id="KW-0808">Transferase</keyword>
<dbReference type="InterPro" id="IPR009057">
    <property type="entry name" value="Homeodomain-like_sf"/>
</dbReference>
<dbReference type="EC" id="2.7.13.3" evidence="2"/>
<feature type="domain" description="HTH araC/xylS-type" evidence="14">
    <location>
        <begin position="1352"/>
        <end position="1451"/>
    </location>
</feature>
<keyword evidence="13" id="KW-0472">Membrane</keyword>
<evidence type="ECO:0000256" key="10">
    <source>
        <dbReference type="ARBA" id="ARBA00023125"/>
    </source>
</evidence>
<comment type="caution">
    <text evidence="17">The sequence shown here is derived from an EMBL/GenBank/DDBJ whole genome shotgun (WGS) entry which is preliminary data.</text>
</comment>
<dbReference type="Pfam" id="PF00072">
    <property type="entry name" value="Response_reg"/>
    <property type="match status" value="1"/>
</dbReference>
<dbReference type="PROSITE" id="PS50110">
    <property type="entry name" value="RESPONSE_REGULATORY"/>
    <property type="match status" value="1"/>
</dbReference>
<reference evidence="17 18" key="1">
    <citation type="submission" date="2012-02" db="EMBL/GenBank/DDBJ databases">
        <title>The Genome Sequence of Bacteroides finegoldii CL09T03C10.</title>
        <authorList>
            <consortium name="The Broad Institute Genome Sequencing Platform"/>
            <person name="Earl A."/>
            <person name="Ward D."/>
            <person name="Feldgarden M."/>
            <person name="Gevers D."/>
            <person name="Zitomersky N.L."/>
            <person name="Coyne M.J."/>
            <person name="Comstock L.E."/>
            <person name="Young S.K."/>
            <person name="Zeng Q."/>
            <person name="Gargeya S."/>
            <person name="Fitzgerald M."/>
            <person name="Haas B."/>
            <person name="Abouelleil A."/>
            <person name="Alvarado L."/>
            <person name="Arachchi H.M."/>
            <person name="Berlin A."/>
            <person name="Chapman S.B."/>
            <person name="Gearin G."/>
            <person name="Goldberg J."/>
            <person name="Griggs A."/>
            <person name="Gujja S."/>
            <person name="Hansen M."/>
            <person name="Heiman D."/>
            <person name="Howarth C."/>
            <person name="Larimer J."/>
            <person name="Lui A."/>
            <person name="MacDonald P.J.P."/>
            <person name="McCowen C."/>
            <person name="Montmayeur A."/>
            <person name="Murphy C."/>
            <person name="Neiman D."/>
            <person name="Pearson M."/>
            <person name="Priest M."/>
            <person name="Roberts A."/>
            <person name="Saif S."/>
            <person name="Shea T."/>
            <person name="Sisk P."/>
            <person name="Stolte C."/>
            <person name="Sykes S."/>
            <person name="Wortman J."/>
            <person name="Nusbaum C."/>
            <person name="Birren B."/>
        </authorList>
    </citation>
    <scope>NUCLEOTIDE SEQUENCE [LARGE SCALE GENOMIC DNA]</scope>
    <source>
        <strain evidence="17 18">CL09T03C10</strain>
    </source>
</reference>
<dbReference type="FunFam" id="1.10.287.130:FF:000045">
    <property type="entry name" value="Two-component system sensor histidine kinase/response regulator"/>
    <property type="match status" value="1"/>
</dbReference>
<evidence type="ECO:0000259" key="16">
    <source>
        <dbReference type="PROSITE" id="PS50110"/>
    </source>
</evidence>
<organism evidence="17 18">
    <name type="scientific">Bacteroides finegoldii CL09T03C10</name>
    <dbReference type="NCBI Taxonomy" id="997888"/>
    <lineage>
        <taxon>Bacteria</taxon>
        <taxon>Pseudomonadati</taxon>
        <taxon>Bacteroidota</taxon>
        <taxon>Bacteroidia</taxon>
        <taxon>Bacteroidales</taxon>
        <taxon>Bacteroidaceae</taxon>
        <taxon>Bacteroides</taxon>
    </lineage>
</organism>
<evidence type="ECO:0000256" key="12">
    <source>
        <dbReference type="PROSITE-ProRule" id="PRU00169"/>
    </source>
</evidence>
<dbReference type="Pfam" id="PF07494">
    <property type="entry name" value="Reg_prop"/>
    <property type="match status" value="2"/>
</dbReference>
<keyword evidence="13" id="KW-0812">Transmembrane</keyword>